<dbReference type="InterPro" id="IPR013154">
    <property type="entry name" value="ADH-like_N"/>
</dbReference>
<dbReference type="InterPro" id="IPR020843">
    <property type="entry name" value="ER"/>
</dbReference>
<dbReference type="PANTHER" id="PTHR43350:SF17">
    <property type="entry name" value="NAD-DEPENDENT ALCOHOL DEHYDROGENASE"/>
    <property type="match status" value="1"/>
</dbReference>
<dbReference type="InterPro" id="IPR013149">
    <property type="entry name" value="ADH-like_C"/>
</dbReference>
<dbReference type="SUPFAM" id="SSF51735">
    <property type="entry name" value="NAD(P)-binding Rossmann-fold domains"/>
    <property type="match status" value="1"/>
</dbReference>
<dbReference type="Gene3D" id="3.90.180.10">
    <property type="entry name" value="Medium-chain alcohol dehydrogenases, catalytic domain"/>
    <property type="match status" value="1"/>
</dbReference>
<dbReference type="CDD" id="cd08254">
    <property type="entry name" value="hydroxyacyl_CoA_DH"/>
    <property type="match status" value="1"/>
</dbReference>
<keyword evidence="8" id="KW-1185">Reference proteome</keyword>
<evidence type="ECO:0000313" key="8">
    <source>
        <dbReference type="Proteomes" id="UP001550603"/>
    </source>
</evidence>
<evidence type="ECO:0000259" key="6">
    <source>
        <dbReference type="SMART" id="SM00829"/>
    </source>
</evidence>
<comment type="cofactor">
    <cofactor evidence="1">
        <name>Zn(2+)</name>
        <dbReference type="ChEBI" id="CHEBI:29105"/>
    </cofactor>
</comment>
<feature type="domain" description="Enoyl reductase (ER)" evidence="6">
    <location>
        <begin position="8"/>
        <end position="352"/>
    </location>
</feature>
<dbReference type="SUPFAM" id="SSF50129">
    <property type="entry name" value="GroES-like"/>
    <property type="match status" value="1"/>
</dbReference>
<sequence length="354" mass="36231">MSTTMLAGRLHLDTRTFAVEEVPVPVPGPGEVLIEVRAAGVCLSDVHLIDGSLTPAFPVEAVTRSGAVTLGHEVAGVIHALGPGLLGDWAPGMRVALQAGQACGACTDCMRRSPCPRPLTRGVDYDGGWAEYAVAREDTLAPIPDHLPFDEAAIIPDAVSTPYAAIIETGAVRPAQSVGVWGAGGLGAHGIRLARLAGAAPVIAVDPLPEARERALAFGADLALDPADPGFAAAVGRATGGRGLDAAFDFAGFPAVREQAAALLGAGGVLVLAGLTPEPLTITDSTSFSYRGNQIRGQYGSGPEHVTQLIRLAAAGRLDLASSITDHIPLAEAADAVTRLEKKTGNPIRLVLTP</sequence>
<name>A0ABV2XNZ5_9ACTN</name>
<dbReference type="Pfam" id="PF00107">
    <property type="entry name" value="ADH_zinc_N"/>
    <property type="match status" value="1"/>
</dbReference>
<evidence type="ECO:0000256" key="4">
    <source>
        <dbReference type="ARBA" id="ARBA00022833"/>
    </source>
</evidence>
<dbReference type="PANTHER" id="PTHR43350">
    <property type="entry name" value="NAD-DEPENDENT ALCOHOL DEHYDROGENASE"/>
    <property type="match status" value="1"/>
</dbReference>
<organism evidence="7 8">
    <name type="scientific">Streptomyces olindensis</name>
    <dbReference type="NCBI Taxonomy" id="358823"/>
    <lineage>
        <taxon>Bacteria</taxon>
        <taxon>Bacillati</taxon>
        <taxon>Actinomycetota</taxon>
        <taxon>Actinomycetes</taxon>
        <taxon>Kitasatosporales</taxon>
        <taxon>Streptomycetaceae</taxon>
        <taxon>Streptomyces</taxon>
    </lineage>
</organism>
<dbReference type="EMBL" id="JBEYBN010000004">
    <property type="protein sequence ID" value="MEU2265724.1"/>
    <property type="molecule type" value="Genomic_DNA"/>
</dbReference>
<dbReference type="SMART" id="SM00829">
    <property type="entry name" value="PKS_ER"/>
    <property type="match status" value="1"/>
</dbReference>
<protein>
    <submittedName>
        <fullName evidence="7">Zinc-binding dehydrogenase</fullName>
    </submittedName>
</protein>
<dbReference type="Pfam" id="PF08240">
    <property type="entry name" value="ADH_N"/>
    <property type="match status" value="1"/>
</dbReference>
<gene>
    <name evidence="7" type="ORF">ABZ568_04615</name>
</gene>
<accession>A0ABV2XNZ5</accession>
<evidence type="ECO:0000256" key="1">
    <source>
        <dbReference type="ARBA" id="ARBA00001947"/>
    </source>
</evidence>
<keyword evidence="4" id="KW-0862">Zinc</keyword>
<proteinExistence type="inferred from homology"/>
<dbReference type="InterPro" id="IPR011032">
    <property type="entry name" value="GroES-like_sf"/>
</dbReference>
<reference evidence="7 8" key="1">
    <citation type="submission" date="2024-06" db="EMBL/GenBank/DDBJ databases">
        <title>The Natural Products Discovery Center: Release of the First 8490 Sequenced Strains for Exploring Actinobacteria Biosynthetic Diversity.</title>
        <authorList>
            <person name="Kalkreuter E."/>
            <person name="Kautsar S.A."/>
            <person name="Yang D."/>
            <person name="Bader C.D."/>
            <person name="Teijaro C.N."/>
            <person name="Fluegel L."/>
            <person name="Davis C.M."/>
            <person name="Simpson J.R."/>
            <person name="Lauterbach L."/>
            <person name="Steele A.D."/>
            <person name="Gui C."/>
            <person name="Meng S."/>
            <person name="Li G."/>
            <person name="Viehrig K."/>
            <person name="Ye F."/>
            <person name="Su P."/>
            <person name="Kiefer A.F."/>
            <person name="Nichols A."/>
            <person name="Cepeda A.J."/>
            <person name="Yan W."/>
            <person name="Fan B."/>
            <person name="Jiang Y."/>
            <person name="Adhikari A."/>
            <person name="Zheng C.-J."/>
            <person name="Schuster L."/>
            <person name="Cowan T.M."/>
            <person name="Smanski M.J."/>
            <person name="Chevrette M.G."/>
            <person name="De Carvalho L.P.S."/>
            <person name="Shen B."/>
        </authorList>
    </citation>
    <scope>NUCLEOTIDE SEQUENCE [LARGE SCALE GENOMIC DNA]</scope>
    <source>
        <strain evidence="7 8">NPDC019583</strain>
    </source>
</reference>
<dbReference type="InterPro" id="IPR036291">
    <property type="entry name" value="NAD(P)-bd_dom_sf"/>
</dbReference>
<keyword evidence="3" id="KW-0479">Metal-binding</keyword>
<dbReference type="RefSeq" id="WP_359785436.1">
    <property type="nucleotide sequence ID" value="NZ_JBEYBN010000004.1"/>
</dbReference>
<comment type="caution">
    <text evidence="7">The sequence shown here is derived from an EMBL/GenBank/DDBJ whole genome shotgun (WGS) entry which is preliminary data.</text>
</comment>
<dbReference type="Gene3D" id="3.40.50.720">
    <property type="entry name" value="NAD(P)-binding Rossmann-like Domain"/>
    <property type="match status" value="1"/>
</dbReference>
<evidence type="ECO:0000256" key="5">
    <source>
        <dbReference type="ARBA" id="ARBA00023002"/>
    </source>
</evidence>
<evidence type="ECO:0000256" key="2">
    <source>
        <dbReference type="ARBA" id="ARBA00008072"/>
    </source>
</evidence>
<dbReference type="Proteomes" id="UP001550603">
    <property type="component" value="Unassembled WGS sequence"/>
</dbReference>
<evidence type="ECO:0000313" key="7">
    <source>
        <dbReference type="EMBL" id="MEU2265724.1"/>
    </source>
</evidence>
<comment type="similarity">
    <text evidence="2">Belongs to the zinc-containing alcohol dehydrogenase family.</text>
</comment>
<evidence type="ECO:0000256" key="3">
    <source>
        <dbReference type="ARBA" id="ARBA00022723"/>
    </source>
</evidence>
<keyword evidence="5" id="KW-0560">Oxidoreductase</keyword>